<dbReference type="PRINTS" id="PR00838">
    <property type="entry name" value="V5ALLERGEN"/>
</dbReference>
<organism evidence="3 4">
    <name type="scientific">Hydra vulgaris</name>
    <name type="common">Hydra</name>
    <name type="synonym">Hydra attenuata</name>
    <dbReference type="NCBI Taxonomy" id="6087"/>
    <lineage>
        <taxon>Eukaryota</taxon>
        <taxon>Metazoa</taxon>
        <taxon>Cnidaria</taxon>
        <taxon>Hydrozoa</taxon>
        <taxon>Hydroidolina</taxon>
        <taxon>Anthoathecata</taxon>
        <taxon>Aplanulata</taxon>
        <taxon>Hydridae</taxon>
        <taxon>Hydra</taxon>
    </lineage>
</organism>
<dbReference type="PANTHER" id="PTHR10334">
    <property type="entry name" value="CYSTEINE-RICH SECRETORY PROTEIN-RELATED"/>
    <property type="match status" value="1"/>
</dbReference>
<feature type="signal peptide" evidence="1">
    <location>
        <begin position="1"/>
        <end position="19"/>
    </location>
</feature>
<feature type="chain" id="PRO_5046728432" evidence="1">
    <location>
        <begin position="20"/>
        <end position="175"/>
    </location>
</feature>
<gene>
    <name evidence="4" type="primary">LOC100213516</name>
</gene>
<dbReference type="RefSeq" id="XP_065652742.1">
    <property type="nucleotide sequence ID" value="XM_065796670.1"/>
</dbReference>
<accession>A0ABM4BU90</accession>
<dbReference type="InterPro" id="IPR014044">
    <property type="entry name" value="CAP_dom"/>
</dbReference>
<evidence type="ECO:0000259" key="2">
    <source>
        <dbReference type="SMART" id="SM00198"/>
    </source>
</evidence>
<sequence length="175" mass="20030">MNQIGLVVLLLVRLTTVLLNDDNLSDFPQKMLVQHNKYRLLHNSHAMTLSTSLNAFAQEWADYLAMNNLFKHRKNLFSLNRGENIYYSYDSVLLPSGMDAADSWYNEISDWSFANNSPKSPNAVTAHFTQMVWNSSLQLGCGHSYNGNKVYVVCNYFIAGNMLEEYEQNVFEPSL</sequence>
<protein>
    <submittedName>
        <fullName evidence="4">Uncharacterized protein LOC100213516</fullName>
    </submittedName>
</protein>
<dbReference type="InterPro" id="IPR035940">
    <property type="entry name" value="CAP_sf"/>
</dbReference>
<dbReference type="SMART" id="SM00198">
    <property type="entry name" value="SCP"/>
    <property type="match status" value="1"/>
</dbReference>
<keyword evidence="3" id="KW-1185">Reference proteome</keyword>
<dbReference type="SUPFAM" id="SSF55797">
    <property type="entry name" value="PR-1-like"/>
    <property type="match status" value="1"/>
</dbReference>
<dbReference type="PRINTS" id="PR00837">
    <property type="entry name" value="V5TPXLIKE"/>
</dbReference>
<evidence type="ECO:0000313" key="4">
    <source>
        <dbReference type="RefSeq" id="XP_065652742.1"/>
    </source>
</evidence>
<name>A0ABM4BU90_HYDVU</name>
<dbReference type="Proteomes" id="UP001652625">
    <property type="component" value="Chromosome 05"/>
</dbReference>
<dbReference type="GeneID" id="100213516"/>
<proteinExistence type="predicted"/>
<evidence type="ECO:0000313" key="3">
    <source>
        <dbReference type="Proteomes" id="UP001652625"/>
    </source>
</evidence>
<keyword evidence="1" id="KW-0732">Signal</keyword>
<dbReference type="InterPro" id="IPR002413">
    <property type="entry name" value="V5_allergen-like"/>
</dbReference>
<dbReference type="InterPro" id="IPR034113">
    <property type="entry name" value="SCP_GAPR1-like"/>
</dbReference>
<evidence type="ECO:0000256" key="1">
    <source>
        <dbReference type="SAM" id="SignalP"/>
    </source>
</evidence>
<feature type="domain" description="SCP" evidence="2">
    <location>
        <begin position="26"/>
        <end position="164"/>
    </location>
</feature>
<dbReference type="CDD" id="cd05382">
    <property type="entry name" value="CAP_GAPR1-like"/>
    <property type="match status" value="1"/>
</dbReference>
<reference evidence="4" key="1">
    <citation type="submission" date="2025-08" db="UniProtKB">
        <authorList>
            <consortium name="RefSeq"/>
        </authorList>
    </citation>
    <scope>IDENTIFICATION</scope>
</reference>
<dbReference type="Pfam" id="PF00188">
    <property type="entry name" value="CAP"/>
    <property type="match status" value="1"/>
</dbReference>
<dbReference type="InterPro" id="IPR001283">
    <property type="entry name" value="CRISP-related"/>
</dbReference>
<dbReference type="Gene3D" id="3.40.33.10">
    <property type="entry name" value="CAP"/>
    <property type="match status" value="1"/>
</dbReference>